<dbReference type="GO" id="GO:0050511">
    <property type="term" value="F:undecaprenyldiphospho-muramoylpentapeptide beta-N-acetylglucosaminyltransferase activity"/>
    <property type="evidence" value="ECO:0007669"/>
    <property type="project" value="UniProtKB-UniRule"/>
</dbReference>
<comment type="function">
    <text evidence="10">Cell wall formation. Catalyzes the transfer of a GlcNAc subunit on undecaprenyl-pyrophosphoryl-MurNAc-pentapeptide (lipid intermediate I) to form undecaprenyl-pyrophosphoryl-MurNAc-(pentapeptide)GlcNAc (lipid intermediate II).</text>
</comment>
<dbReference type="Pfam" id="PF03033">
    <property type="entry name" value="Glyco_transf_28"/>
    <property type="match status" value="1"/>
</dbReference>
<evidence type="ECO:0000256" key="5">
    <source>
        <dbReference type="ARBA" id="ARBA00022960"/>
    </source>
</evidence>
<dbReference type="PANTHER" id="PTHR21015:SF22">
    <property type="entry name" value="GLYCOSYLTRANSFERASE"/>
    <property type="match status" value="1"/>
</dbReference>
<keyword evidence="6 10" id="KW-0573">Peptidoglycan synthesis</keyword>
<dbReference type="Gene3D" id="3.40.50.2000">
    <property type="entry name" value="Glycogen Phosphorylase B"/>
    <property type="match status" value="2"/>
</dbReference>
<dbReference type="GO" id="GO:0051301">
    <property type="term" value="P:cell division"/>
    <property type="evidence" value="ECO:0007669"/>
    <property type="project" value="UniProtKB-KW"/>
</dbReference>
<evidence type="ECO:0000313" key="14">
    <source>
        <dbReference type="Proteomes" id="UP000179023"/>
    </source>
</evidence>
<feature type="binding site" evidence="10">
    <location>
        <position position="305"/>
    </location>
    <ligand>
        <name>UDP-N-acetyl-alpha-D-glucosamine</name>
        <dbReference type="ChEBI" id="CHEBI:57705"/>
    </ligand>
</feature>
<dbReference type="AlphaFoldDB" id="A0A1G2KGZ9"/>
<evidence type="ECO:0000256" key="8">
    <source>
        <dbReference type="ARBA" id="ARBA00023306"/>
    </source>
</evidence>
<feature type="binding site" evidence="10">
    <location>
        <position position="201"/>
    </location>
    <ligand>
        <name>UDP-N-acetyl-alpha-D-glucosamine</name>
        <dbReference type="ChEBI" id="CHEBI:57705"/>
    </ligand>
</feature>
<comment type="caution">
    <text evidence="10">Lacks conserved residue(s) required for the propagation of feature annotation.</text>
</comment>
<dbReference type="SUPFAM" id="SSF53756">
    <property type="entry name" value="UDP-Glycosyltransferase/glycogen phosphorylase"/>
    <property type="match status" value="1"/>
</dbReference>
<evidence type="ECO:0000256" key="4">
    <source>
        <dbReference type="ARBA" id="ARBA00022679"/>
    </source>
</evidence>
<dbReference type="EC" id="2.4.1.227" evidence="10"/>
<feature type="binding site" evidence="10">
    <location>
        <position position="171"/>
    </location>
    <ligand>
        <name>UDP-N-acetyl-alpha-D-glucosamine</name>
        <dbReference type="ChEBI" id="CHEBI:57705"/>
    </ligand>
</feature>
<evidence type="ECO:0000256" key="2">
    <source>
        <dbReference type="ARBA" id="ARBA00022618"/>
    </source>
</evidence>
<dbReference type="EMBL" id="MHQI01000063">
    <property type="protein sequence ID" value="OGZ98543.1"/>
    <property type="molecule type" value="Genomic_DNA"/>
</dbReference>
<dbReference type="GO" id="GO:0009252">
    <property type="term" value="P:peptidoglycan biosynthetic process"/>
    <property type="evidence" value="ECO:0007669"/>
    <property type="project" value="UniProtKB-UniRule"/>
</dbReference>
<comment type="similarity">
    <text evidence="10">Belongs to the glycosyltransferase 28 family. MurG subfamily.</text>
</comment>
<evidence type="ECO:0000256" key="10">
    <source>
        <dbReference type="HAMAP-Rule" id="MF_00033"/>
    </source>
</evidence>
<comment type="catalytic activity">
    <reaction evidence="10">
        <text>di-trans,octa-cis-undecaprenyl diphospho-N-acetyl-alpha-D-muramoyl-L-alanyl-D-glutamyl-meso-2,6-diaminopimeloyl-D-alanyl-D-alanine + UDP-N-acetyl-alpha-D-glucosamine = di-trans,octa-cis-undecaprenyl diphospho-[N-acetyl-alpha-D-glucosaminyl-(1-&gt;4)]-N-acetyl-alpha-D-muramoyl-L-alanyl-D-glutamyl-meso-2,6-diaminopimeloyl-D-alanyl-D-alanine + UDP + H(+)</text>
        <dbReference type="Rhea" id="RHEA:31227"/>
        <dbReference type="ChEBI" id="CHEBI:15378"/>
        <dbReference type="ChEBI" id="CHEBI:57705"/>
        <dbReference type="ChEBI" id="CHEBI:58223"/>
        <dbReference type="ChEBI" id="CHEBI:61387"/>
        <dbReference type="ChEBI" id="CHEBI:61388"/>
        <dbReference type="EC" id="2.4.1.227"/>
    </reaction>
</comment>
<dbReference type="UniPathway" id="UPA00219"/>
<dbReference type="GO" id="GO:0071555">
    <property type="term" value="P:cell wall organization"/>
    <property type="evidence" value="ECO:0007669"/>
    <property type="project" value="UniProtKB-KW"/>
</dbReference>
<keyword evidence="4 10" id="KW-0808">Transferase</keyword>
<dbReference type="HAMAP" id="MF_00033">
    <property type="entry name" value="MurG"/>
    <property type="match status" value="1"/>
</dbReference>
<dbReference type="STRING" id="1802270.A3C07_01170"/>
<comment type="pathway">
    <text evidence="10">Cell wall biogenesis; peptidoglycan biosynthesis.</text>
</comment>
<dbReference type="PANTHER" id="PTHR21015">
    <property type="entry name" value="UDP-N-ACETYLGLUCOSAMINE--N-ACETYLMURAMYL-(PENTAPEPTIDE) PYROPHOSPHORYL-UNDECAPRENOL N-ACETYLGLUCOSAMINE TRANSFERASE 1"/>
    <property type="match status" value="1"/>
</dbReference>
<keyword evidence="2 10" id="KW-0132">Cell division</keyword>
<evidence type="ECO:0000256" key="6">
    <source>
        <dbReference type="ARBA" id="ARBA00022984"/>
    </source>
</evidence>
<feature type="binding site" evidence="10">
    <location>
        <begin position="10"/>
        <end position="12"/>
    </location>
    <ligand>
        <name>UDP-N-acetyl-alpha-D-glucosamine</name>
        <dbReference type="ChEBI" id="CHEBI:57705"/>
    </ligand>
</feature>
<feature type="domain" description="Glycosyl transferase family 28 C-terminal" evidence="12">
    <location>
        <begin position="197"/>
        <end position="358"/>
    </location>
</feature>
<protein>
    <recommendedName>
        <fullName evidence="10">UDP-N-acetylglucosamine--N-acetylmuramyl-(pentapeptide) pyrophosphoryl-undecaprenol N-acetylglucosamine transferase</fullName>
        <ecNumber evidence="10">2.4.1.227</ecNumber>
    </recommendedName>
    <alternativeName>
        <fullName evidence="10">Undecaprenyl-PP-MurNAc-pentapeptide-UDPGlcNAc GlcNAc transferase</fullName>
    </alternativeName>
</protein>
<dbReference type="GO" id="GO:0005975">
    <property type="term" value="P:carbohydrate metabolic process"/>
    <property type="evidence" value="ECO:0007669"/>
    <property type="project" value="InterPro"/>
</dbReference>
<keyword evidence="9 10" id="KW-0961">Cell wall biogenesis/degradation</keyword>
<dbReference type="InterPro" id="IPR007235">
    <property type="entry name" value="Glyco_trans_28_C"/>
</dbReference>
<sequence>MRILFTGGGTGGHFFPVIAVIQELKRVAEEERILDLEFFYMGATFGKEGNDLLKQEGVLFIPVLSGKQRRYFSLLNIIDMFKLAVGILQSLWNMYLVMPDVVFSKGGYAALPVVFATAFFRVPLVIHESDSVPGKVSTFSARFAKRIGIGFGGAAEFFPKEKTALVGVPIRKHMLGGLLDEAKESLNIFSRLPVIGFIGASQGAEKLNQAVFGIIKELTDEFEILHQTGEKNYKDAQGEGRVALEFAHNERYHPFSFLNEGELRDFYSASDIIVSRASASSVFEIAAWAKPSILVPLKNAAQDHQRKNAYEYASSGATVVIEETNLKPHILFAEIKKLVASPERMKQMSLAAQKFSRIDSAEVIAKEILSLGLHKNEISEV</sequence>
<evidence type="ECO:0000313" key="13">
    <source>
        <dbReference type="EMBL" id="OGZ98543.1"/>
    </source>
</evidence>
<keyword evidence="1 10" id="KW-1003">Cell membrane</keyword>
<proteinExistence type="inferred from homology"/>
<name>A0A1G2KGZ9_9BACT</name>
<dbReference type="InterPro" id="IPR006009">
    <property type="entry name" value="GlcNAc_MurG"/>
</dbReference>
<evidence type="ECO:0000256" key="1">
    <source>
        <dbReference type="ARBA" id="ARBA00022475"/>
    </source>
</evidence>
<keyword evidence="8 10" id="KW-0131">Cell cycle</keyword>
<comment type="caution">
    <text evidence="13">The sequence shown here is derived from an EMBL/GenBank/DDBJ whole genome shotgun (WGS) entry which is preliminary data.</text>
</comment>
<dbReference type="GO" id="GO:0008360">
    <property type="term" value="P:regulation of cell shape"/>
    <property type="evidence" value="ECO:0007669"/>
    <property type="project" value="UniProtKB-KW"/>
</dbReference>
<dbReference type="InterPro" id="IPR004276">
    <property type="entry name" value="GlycoTrans_28_N"/>
</dbReference>
<comment type="subcellular location">
    <subcellularLocation>
        <location evidence="10">Cell membrane</location>
        <topology evidence="10">Peripheral membrane protein</topology>
        <orientation evidence="10">Cytoplasmic side</orientation>
    </subcellularLocation>
</comment>
<reference evidence="13 14" key="1">
    <citation type="journal article" date="2016" name="Nat. Commun.">
        <title>Thousands of microbial genomes shed light on interconnected biogeochemical processes in an aquifer system.</title>
        <authorList>
            <person name="Anantharaman K."/>
            <person name="Brown C.T."/>
            <person name="Hug L.A."/>
            <person name="Sharon I."/>
            <person name="Castelle C.J."/>
            <person name="Probst A.J."/>
            <person name="Thomas B.C."/>
            <person name="Singh A."/>
            <person name="Wilkins M.J."/>
            <person name="Karaoz U."/>
            <person name="Brodie E.L."/>
            <person name="Williams K.H."/>
            <person name="Hubbard S.S."/>
            <person name="Banfield J.F."/>
        </authorList>
    </citation>
    <scope>NUCLEOTIDE SEQUENCE [LARGE SCALE GENOMIC DNA]</scope>
</reference>
<dbReference type="Proteomes" id="UP000179023">
    <property type="component" value="Unassembled WGS sequence"/>
</dbReference>
<dbReference type="GO" id="GO:0005886">
    <property type="term" value="C:plasma membrane"/>
    <property type="evidence" value="ECO:0007669"/>
    <property type="project" value="UniProtKB-SubCell"/>
</dbReference>
<accession>A0A1G2KGZ9</accession>
<keyword evidence="3 10" id="KW-0328">Glycosyltransferase</keyword>
<organism evidence="13 14">
    <name type="scientific">Candidatus Sungbacteria bacterium RIFCSPHIGHO2_02_FULL_47_11</name>
    <dbReference type="NCBI Taxonomy" id="1802270"/>
    <lineage>
        <taxon>Bacteria</taxon>
        <taxon>Candidatus Sungiibacteriota</taxon>
    </lineage>
</organism>
<dbReference type="CDD" id="cd03785">
    <property type="entry name" value="GT28_MurG"/>
    <property type="match status" value="1"/>
</dbReference>
<evidence type="ECO:0000256" key="9">
    <source>
        <dbReference type="ARBA" id="ARBA00023316"/>
    </source>
</evidence>
<dbReference type="Pfam" id="PF04101">
    <property type="entry name" value="Glyco_tran_28_C"/>
    <property type="match status" value="1"/>
</dbReference>
<keyword evidence="7 10" id="KW-0472">Membrane</keyword>
<evidence type="ECO:0000259" key="11">
    <source>
        <dbReference type="Pfam" id="PF03033"/>
    </source>
</evidence>
<evidence type="ECO:0000256" key="7">
    <source>
        <dbReference type="ARBA" id="ARBA00023136"/>
    </source>
</evidence>
<gene>
    <name evidence="10" type="primary">murG</name>
    <name evidence="13" type="ORF">A3C07_01170</name>
</gene>
<feature type="domain" description="Glycosyltransferase family 28 N-terminal" evidence="11">
    <location>
        <begin position="3"/>
        <end position="148"/>
    </location>
</feature>
<dbReference type="GO" id="GO:0051991">
    <property type="term" value="F:UDP-N-acetyl-D-glucosamine:N-acetylmuramoyl-L-alanyl-D-glutamyl-meso-2,6-diaminopimelyl-D-alanyl-D-alanine-diphosphoundecaprenol 4-beta-N-acetylglucosaminlytransferase activity"/>
    <property type="evidence" value="ECO:0007669"/>
    <property type="project" value="RHEA"/>
</dbReference>
<evidence type="ECO:0000256" key="3">
    <source>
        <dbReference type="ARBA" id="ARBA00022676"/>
    </source>
</evidence>
<keyword evidence="5 10" id="KW-0133">Cell shape</keyword>
<evidence type="ECO:0000259" key="12">
    <source>
        <dbReference type="Pfam" id="PF04101"/>
    </source>
</evidence>